<keyword evidence="1" id="KW-0812">Transmembrane</keyword>
<dbReference type="GO" id="GO:0008381">
    <property type="term" value="F:mechanosensitive monoatomic ion channel activity"/>
    <property type="evidence" value="ECO:0007669"/>
    <property type="project" value="InterPro"/>
</dbReference>
<dbReference type="AlphaFoldDB" id="A0A1G2G2T7"/>
<evidence type="ECO:0000313" key="2">
    <source>
        <dbReference type="EMBL" id="OGZ44625.1"/>
    </source>
</evidence>
<comment type="caution">
    <text evidence="2">The sequence shown here is derived from an EMBL/GenBank/DDBJ whole genome shotgun (WGS) entry which is preliminary data.</text>
</comment>
<dbReference type="PANTHER" id="PTHR30221:SF1">
    <property type="entry name" value="SMALL-CONDUCTANCE MECHANOSENSITIVE CHANNEL"/>
    <property type="match status" value="1"/>
</dbReference>
<dbReference type="PANTHER" id="PTHR30221">
    <property type="entry name" value="SMALL-CONDUCTANCE MECHANOSENSITIVE CHANNEL"/>
    <property type="match status" value="1"/>
</dbReference>
<feature type="transmembrane region" description="Helical" evidence="1">
    <location>
        <begin position="185"/>
        <end position="207"/>
    </location>
</feature>
<proteinExistence type="predicted"/>
<organism evidence="2 3">
    <name type="scientific">Candidatus Ryanbacteria bacterium RIFCSPHIGHO2_01_FULL_48_27</name>
    <dbReference type="NCBI Taxonomy" id="1802115"/>
    <lineage>
        <taxon>Bacteria</taxon>
        <taxon>Candidatus Ryaniibacteriota</taxon>
    </lineage>
</organism>
<feature type="transmembrane region" description="Helical" evidence="1">
    <location>
        <begin position="116"/>
        <end position="137"/>
    </location>
</feature>
<dbReference type="InterPro" id="IPR045275">
    <property type="entry name" value="MscS_archaea/bacteria_type"/>
</dbReference>
<accession>A0A1G2G2T7</accession>
<dbReference type="InterPro" id="IPR008910">
    <property type="entry name" value="MSC_TM_helix"/>
</dbReference>
<reference evidence="2 3" key="1">
    <citation type="journal article" date="2016" name="Nat. Commun.">
        <title>Thousands of microbial genomes shed light on interconnected biogeochemical processes in an aquifer system.</title>
        <authorList>
            <person name="Anantharaman K."/>
            <person name="Brown C.T."/>
            <person name="Hug L.A."/>
            <person name="Sharon I."/>
            <person name="Castelle C.J."/>
            <person name="Probst A.J."/>
            <person name="Thomas B.C."/>
            <person name="Singh A."/>
            <person name="Wilkins M.J."/>
            <person name="Karaoz U."/>
            <person name="Brodie E.L."/>
            <person name="Williams K.H."/>
            <person name="Hubbard S.S."/>
            <person name="Banfield J.F."/>
        </authorList>
    </citation>
    <scope>NUCLEOTIDE SEQUENCE [LARGE SCALE GENOMIC DNA]</scope>
</reference>
<evidence type="ECO:0000256" key="1">
    <source>
        <dbReference type="SAM" id="Phobius"/>
    </source>
</evidence>
<keyword evidence="1" id="KW-1133">Transmembrane helix</keyword>
<dbReference type="Pfam" id="PF05552">
    <property type="entry name" value="MS_channel_1st_1"/>
    <property type="match status" value="2"/>
</dbReference>
<evidence type="ECO:0008006" key="4">
    <source>
        <dbReference type="Google" id="ProtNLM"/>
    </source>
</evidence>
<dbReference type="Proteomes" id="UP000177785">
    <property type="component" value="Unassembled WGS sequence"/>
</dbReference>
<name>A0A1G2G2T7_9BACT</name>
<sequence length="227" mass="23919">MTEIWAEALATSFETLSHGVLSVAPRFIVALVILLLGWLIASGIGALVSQFIKALRVDAALEGLGLKEPLSRAGMKLDSGAFIGMLVEWFFIVVFLLASVDILGLDQVTAFLRDVVLSYIPNVIVAAIILVAAAVIADATQKLVRGSAQAANLPSASFLGGVARWSIWIFALLVALYHLGIAGPLVQTLFTGFVAMIAIAGGLAFGLGGKDAAAKFIERLRNDISDR</sequence>
<dbReference type="Gene3D" id="1.10.287.1260">
    <property type="match status" value="1"/>
</dbReference>
<evidence type="ECO:0000313" key="3">
    <source>
        <dbReference type="Proteomes" id="UP000177785"/>
    </source>
</evidence>
<feature type="transmembrane region" description="Helical" evidence="1">
    <location>
        <begin position="27"/>
        <end position="48"/>
    </location>
</feature>
<dbReference type="EMBL" id="MHNL01000018">
    <property type="protein sequence ID" value="OGZ44625.1"/>
    <property type="molecule type" value="Genomic_DNA"/>
</dbReference>
<dbReference type="STRING" id="1802115.A2756_04305"/>
<feature type="transmembrane region" description="Helical" evidence="1">
    <location>
        <begin position="158"/>
        <end position="179"/>
    </location>
</feature>
<keyword evidence="1" id="KW-0472">Membrane</keyword>
<feature type="transmembrane region" description="Helical" evidence="1">
    <location>
        <begin position="81"/>
        <end position="104"/>
    </location>
</feature>
<gene>
    <name evidence="2" type="ORF">A2756_04305</name>
</gene>
<protein>
    <recommendedName>
        <fullName evidence="4">Small-conductance mechanosensitive ion channel</fullName>
    </recommendedName>
</protein>